<proteinExistence type="predicted"/>
<evidence type="ECO:0000313" key="1">
    <source>
        <dbReference type="EMBL" id="JAH91128.1"/>
    </source>
</evidence>
<protein>
    <submittedName>
        <fullName evidence="1">Uncharacterized protein</fullName>
    </submittedName>
</protein>
<reference evidence="1" key="2">
    <citation type="journal article" date="2015" name="Fish Shellfish Immunol.">
        <title>Early steps in the European eel (Anguilla anguilla)-Vibrio vulnificus interaction in the gills: Role of the RtxA13 toxin.</title>
        <authorList>
            <person name="Callol A."/>
            <person name="Pajuelo D."/>
            <person name="Ebbesson L."/>
            <person name="Teles M."/>
            <person name="MacKenzie S."/>
            <person name="Amaro C."/>
        </authorList>
    </citation>
    <scope>NUCLEOTIDE SEQUENCE</scope>
</reference>
<dbReference type="EMBL" id="GBXM01017449">
    <property type="protein sequence ID" value="JAH91128.1"/>
    <property type="molecule type" value="Transcribed_RNA"/>
</dbReference>
<name>A0A0E9WNT7_ANGAN</name>
<dbReference type="AlphaFoldDB" id="A0A0E9WNT7"/>
<accession>A0A0E9WNT7</accession>
<organism evidence="1">
    <name type="scientific">Anguilla anguilla</name>
    <name type="common">European freshwater eel</name>
    <name type="synonym">Muraena anguilla</name>
    <dbReference type="NCBI Taxonomy" id="7936"/>
    <lineage>
        <taxon>Eukaryota</taxon>
        <taxon>Metazoa</taxon>
        <taxon>Chordata</taxon>
        <taxon>Craniata</taxon>
        <taxon>Vertebrata</taxon>
        <taxon>Euteleostomi</taxon>
        <taxon>Actinopterygii</taxon>
        <taxon>Neopterygii</taxon>
        <taxon>Teleostei</taxon>
        <taxon>Anguilliformes</taxon>
        <taxon>Anguillidae</taxon>
        <taxon>Anguilla</taxon>
    </lineage>
</organism>
<sequence>MCIQQTQYVCVCIYARTLTHITHTCMCIHKMCNVFYFRCKAKNSVCSGLFTPFVQFYLDLTTVPPFKKN</sequence>
<reference evidence="1" key="1">
    <citation type="submission" date="2014-11" db="EMBL/GenBank/DDBJ databases">
        <authorList>
            <person name="Amaro Gonzalez C."/>
        </authorList>
    </citation>
    <scope>NUCLEOTIDE SEQUENCE</scope>
</reference>